<evidence type="ECO:0000256" key="2">
    <source>
        <dbReference type="ARBA" id="ARBA00012759"/>
    </source>
</evidence>
<dbReference type="InterPro" id="IPR050185">
    <property type="entry name" value="Ub_carboxyl-term_hydrolase"/>
</dbReference>
<evidence type="ECO:0000256" key="5">
    <source>
        <dbReference type="PROSITE-ProRule" id="PRU00175"/>
    </source>
</evidence>
<sequence>MDHDAELTCFPNTSEHLDLIASHENIQIECELDPQNILAAEFSNQSLQVSDESNPVSENMGIENTWSQDEYFSTASSVSSFPIPLPPPSSSDVSEGPENFTGELGSLFETPEDNDVSDNCAQGGVCGLRNLGNTCFMSAGIQSLVAASALVEYFTKADEDNLKNSSPCRSLVDEFGLLVRKMWSGKYSIVHPSDFKQILGIHYPQFKDYRQHDCQEFLALLLDGLHEQLNTATSSETTSGLTTVCDTSVKEVQGTSTSLMENNSMTVSAEKDVHNTPKELSGPLKVTNELKANNSTDPVSPSKTTNMALVTNNTFCSTSTASTPMIVEFKDARFDLKDILKDAKTSNVNVLVTEQEANNEIRFDSEKFPRKERRREAVNVNSLHVYENHTASGKRDFVTGKNDFRDGLVDLKRIKMFDENAKCNNTPEEKEKNFMMEISRKKYLEKNIRMESEKKNNTQVTEEIDDEDVTMSDSAVVAVDLLADKHWQAHLADNQSILVDLFQGQFKSTVVCSGCQFVSITYEPFMYLSVPLPYAMDQQICVTFVPASCTGSSSGGSPIQCLVTVNKQDRVSHIKQSVCKLLNIDCDLLLAEVLDHHIAKFLEPNSLVRYVNHVNRKVYAFELLPTPLVTEGSGNNIDMEVASSGCVLSLKCTICLEEKESNIKKHMDCSCSLCNDCVSSYSNYNKTQLGGSTGPMETTISCPVCNKSICPDTDLISIENCAHIKPTLRMFNVPIVFRADILGDGNNNKKSVSLFGHPRLISVSNHISAELLHEKIRSVLPYSKPFKLLLVDGQGSHCSRCMFNAHCPGCPIGLEGSVTLHNSDTLAVTFSDTMTDAGDTLHPSLAALRTTNPLTLYDCIKAFSQSELLDEHNPWFCPKCENNQCATKTLSVCRYPEYLVVYLKRFVFHECMSLKLEDKVQFPLTNLVMQHCSFVYDLYACVCHIGGVSAGHYTAYTLHPNTKEWHYFNDETMLEQRPQDEDFNNAYILFYKKRDEDSEAAQ</sequence>
<dbReference type="CDD" id="cd02674">
    <property type="entry name" value="Peptidase_C19R"/>
    <property type="match status" value="1"/>
</dbReference>
<dbReference type="SMART" id="SM00184">
    <property type="entry name" value="RING"/>
    <property type="match status" value="1"/>
</dbReference>
<dbReference type="InterPro" id="IPR001394">
    <property type="entry name" value="Peptidase_C19_UCH"/>
</dbReference>
<feature type="domain" description="USP" evidence="8">
    <location>
        <begin position="126"/>
        <end position="994"/>
    </location>
</feature>
<evidence type="ECO:0000259" key="8">
    <source>
        <dbReference type="PROSITE" id="PS50235"/>
    </source>
</evidence>
<dbReference type="AlphaFoldDB" id="A0A8D8TDI6"/>
<proteinExistence type="predicted"/>
<dbReference type="PANTHER" id="PTHR21646:SF35">
    <property type="match status" value="1"/>
</dbReference>
<keyword evidence="9" id="KW-0378">Hydrolase</keyword>
<dbReference type="InterPro" id="IPR038765">
    <property type="entry name" value="Papain-like_cys_pep_sf"/>
</dbReference>
<dbReference type="EMBL" id="HBUF01274477">
    <property type="protein sequence ID" value="CAG6686004.1"/>
    <property type="molecule type" value="Transcribed_RNA"/>
</dbReference>
<dbReference type="GO" id="GO:0004843">
    <property type="term" value="F:cysteine-type deubiquitinase activity"/>
    <property type="evidence" value="ECO:0007669"/>
    <property type="project" value="UniProtKB-EC"/>
</dbReference>
<dbReference type="PROSITE" id="PS00972">
    <property type="entry name" value="USP_1"/>
    <property type="match status" value="1"/>
</dbReference>
<evidence type="ECO:0000256" key="3">
    <source>
        <dbReference type="ARBA" id="ARBA00022771"/>
    </source>
</evidence>
<dbReference type="PANTHER" id="PTHR21646">
    <property type="entry name" value="UBIQUITIN CARBOXYL-TERMINAL HYDROLASE"/>
    <property type="match status" value="1"/>
</dbReference>
<evidence type="ECO:0000256" key="4">
    <source>
        <dbReference type="ARBA" id="ARBA00022833"/>
    </source>
</evidence>
<keyword evidence="3 5" id="KW-0479">Metal-binding</keyword>
<name>A0A8D8TDI6_9HEMI</name>
<dbReference type="GO" id="GO:0016579">
    <property type="term" value="P:protein deubiquitination"/>
    <property type="evidence" value="ECO:0007669"/>
    <property type="project" value="InterPro"/>
</dbReference>
<dbReference type="InterPro" id="IPR018200">
    <property type="entry name" value="USP_CS"/>
</dbReference>
<dbReference type="EC" id="3.4.19.12" evidence="2"/>
<evidence type="ECO:0000256" key="1">
    <source>
        <dbReference type="ARBA" id="ARBA00000707"/>
    </source>
</evidence>
<reference evidence="9" key="1">
    <citation type="submission" date="2021-05" db="EMBL/GenBank/DDBJ databases">
        <authorList>
            <person name="Alioto T."/>
            <person name="Alioto T."/>
            <person name="Gomez Garrido J."/>
        </authorList>
    </citation>
    <scope>NUCLEOTIDE SEQUENCE</scope>
</reference>
<dbReference type="SUPFAM" id="SSF54001">
    <property type="entry name" value="Cysteine proteinases"/>
    <property type="match status" value="1"/>
</dbReference>
<dbReference type="EMBL" id="HBUF01274476">
    <property type="protein sequence ID" value="CAG6686001.1"/>
    <property type="molecule type" value="Transcribed_RNA"/>
</dbReference>
<dbReference type="EMBL" id="HBUF01274475">
    <property type="protein sequence ID" value="CAG6685998.1"/>
    <property type="molecule type" value="Transcribed_RNA"/>
</dbReference>
<dbReference type="EMBL" id="HBUF01274478">
    <property type="protein sequence ID" value="CAG6686008.1"/>
    <property type="molecule type" value="Transcribed_RNA"/>
</dbReference>
<evidence type="ECO:0000313" key="9">
    <source>
        <dbReference type="EMBL" id="CAG6686004.1"/>
    </source>
</evidence>
<keyword evidence="4" id="KW-0862">Zinc</keyword>
<evidence type="ECO:0000256" key="6">
    <source>
        <dbReference type="SAM" id="MobiDB-lite"/>
    </source>
</evidence>
<dbReference type="PROSITE" id="PS50235">
    <property type="entry name" value="USP_3"/>
    <property type="match status" value="1"/>
</dbReference>
<comment type="catalytic activity">
    <reaction evidence="1">
        <text>Thiol-dependent hydrolysis of ester, thioester, amide, peptide and isopeptide bonds formed by the C-terminal Gly of ubiquitin (a 76-residue protein attached to proteins as an intracellular targeting signal).</text>
        <dbReference type="EC" id="3.4.19.12"/>
    </reaction>
</comment>
<keyword evidence="3 5" id="KW-0863">Zinc-finger</keyword>
<organism evidence="9">
    <name type="scientific">Cacopsylla melanoneura</name>
    <dbReference type="NCBI Taxonomy" id="428564"/>
    <lineage>
        <taxon>Eukaryota</taxon>
        <taxon>Metazoa</taxon>
        <taxon>Ecdysozoa</taxon>
        <taxon>Arthropoda</taxon>
        <taxon>Hexapoda</taxon>
        <taxon>Insecta</taxon>
        <taxon>Pterygota</taxon>
        <taxon>Neoptera</taxon>
        <taxon>Paraneoptera</taxon>
        <taxon>Hemiptera</taxon>
        <taxon>Sternorrhyncha</taxon>
        <taxon>Psylloidea</taxon>
        <taxon>Psyllidae</taxon>
        <taxon>Psyllinae</taxon>
        <taxon>Cacopsylla</taxon>
    </lineage>
</organism>
<dbReference type="InterPro" id="IPR028889">
    <property type="entry name" value="USP"/>
</dbReference>
<feature type="domain" description="RING-type" evidence="7">
    <location>
        <begin position="652"/>
        <end position="706"/>
    </location>
</feature>
<dbReference type="Gene3D" id="3.90.70.10">
    <property type="entry name" value="Cysteine proteinases"/>
    <property type="match status" value="3"/>
</dbReference>
<dbReference type="PROSITE" id="PS50089">
    <property type="entry name" value="ZF_RING_2"/>
    <property type="match status" value="1"/>
</dbReference>
<protein>
    <recommendedName>
        <fullName evidence="2">ubiquitinyl hydrolase 1</fullName>
        <ecNumber evidence="2">3.4.19.12</ecNumber>
    </recommendedName>
</protein>
<dbReference type="Pfam" id="PF00443">
    <property type="entry name" value="UCH"/>
    <property type="match status" value="1"/>
</dbReference>
<feature type="region of interest" description="Disordered" evidence="6">
    <location>
        <begin position="77"/>
        <end position="102"/>
    </location>
</feature>
<accession>A0A8D8TDI6</accession>
<dbReference type="GO" id="GO:0008270">
    <property type="term" value="F:zinc ion binding"/>
    <property type="evidence" value="ECO:0007669"/>
    <property type="project" value="UniProtKB-KW"/>
</dbReference>
<evidence type="ECO:0000259" key="7">
    <source>
        <dbReference type="PROSITE" id="PS50089"/>
    </source>
</evidence>
<dbReference type="InterPro" id="IPR001841">
    <property type="entry name" value="Znf_RING"/>
</dbReference>